<keyword evidence="5" id="KW-0762">Sugar transport</keyword>
<dbReference type="PANTHER" id="PTHR32196:SF32">
    <property type="entry name" value="XYLOSE TRANSPORT SYSTEM PERMEASE PROTEIN XYLH"/>
    <property type="match status" value="1"/>
</dbReference>
<feature type="transmembrane region" description="Helical" evidence="11">
    <location>
        <begin position="251"/>
        <end position="268"/>
    </location>
</feature>
<evidence type="ECO:0000256" key="4">
    <source>
        <dbReference type="ARBA" id="ARBA00022519"/>
    </source>
</evidence>
<feature type="transmembrane region" description="Helical" evidence="11">
    <location>
        <begin position="300"/>
        <end position="319"/>
    </location>
</feature>
<dbReference type="PANTHER" id="PTHR32196">
    <property type="entry name" value="ABC TRANSPORTER PERMEASE PROTEIN YPHD-RELATED-RELATED"/>
    <property type="match status" value="1"/>
</dbReference>
<feature type="transmembrane region" description="Helical" evidence="11">
    <location>
        <begin position="227"/>
        <end position="245"/>
    </location>
</feature>
<evidence type="ECO:0000256" key="1">
    <source>
        <dbReference type="ARBA" id="ARBA00004651"/>
    </source>
</evidence>
<dbReference type="Pfam" id="PF02653">
    <property type="entry name" value="BPD_transp_2"/>
    <property type="match status" value="1"/>
</dbReference>
<dbReference type="CDD" id="cd06579">
    <property type="entry name" value="TM_PBP1_transp_AraH_like"/>
    <property type="match status" value="1"/>
</dbReference>
<feature type="transmembrane region" description="Helical" evidence="11">
    <location>
        <begin position="188"/>
        <end position="206"/>
    </location>
</feature>
<keyword evidence="4" id="KW-0997">Cell inner membrane</keyword>
<feature type="transmembrane region" description="Helical" evidence="11">
    <location>
        <begin position="125"/>
        <end position="146"/>
    </location>
</feature>
<keyword evidence="2" id="KW-0813">Transport</keyword>
<evidence type="ECO:0000313" key="13">
    <source>
        <dbReference type="Proteomes" id="UP000633205"/>
    </source>
</evidence>
<keyword evidence="13" id="KW-1185">Reference proteome</keyword>
<protein>
    <recommendedName>
        <fullName evidence="10">Xylose transport system permease protein XylH</fullName>
    </recommendedName>
</protein>
<dbReference type="AlphaFoldDB" id="A0A916Y0E0"/>
<comment type="caution">
    <text evidence="12">The sequence shown here is derived from an EMBL/GenBank/DDBJ whole genome shotgun (WGS) entry which is preliminary data.</text>
</comment>
<comment type="function">
    <text evidence="9">Part of the binding-protein-dependent transport system for D-xylose. Probably responsible for the translocation of the substrate across the membrane.</text>
</comment>
<dbReference type="EMBL" id="BMHO01000001">
    <property type="protein sequence ID" value="GGD24993.1"/>
    <property type="molecule type" value="Genomic_DNA"/>
</dbReference>
<gene>
    <name evidence="12" type="ORF">GCM10010915_01150</name>
</gene>
<dbReference type="Proteomes" id="UP000633205">
    <property type="component" value="Unassembled WGS sequence"/>
</dbReference>
<reference evidence="12" key="1">
    <citation type="journal article" date="2014" name="Int. J. Syst. Evol. Microbiol.">
        <title>Complete genome sequence of Corynebacterium casei LMG S-19264T (=DSM 44701T), isolated from a smear-ripened cheese.</title>
        <authorList>
            <consortium name="US DOE Joint Genome Institute (JGI-PGF)"/>
            <person name="Walter F."/>
            <person name="Albersmeier A."/>
            <person name="Kalinowski J."/>
            <person name="Ruckert C."/>
        </authorList>
    </citation>
    <scope>NUCLEOTIDE SEQUENCE</scope>
    <source>
        <strain evidence="12">CGMCC 1.15152</strain>
    </source>
</reference>
<evidence type="ECO:0000256" key="10">
    <source>
        <dbReference type="ARBA" id="ARBA00035686"/>
    </source>
</evidence>
<keyword evidence="8 11" id="KW-0472">Membrane</keyword>
<dbReference type="GO" id="GO:0005886">
    <property type="term" value="C:plasma membrane"/>
    <property type="evidence" value="ECO:0007669"/>
    <property type="project" value="UniProtKB-SubCell"/>
</dbReference>
<feature type="transmembrane region" description="Helical" evidence="11">
    <location>
        <begin position="358"/>
        <end position="377"/>
    </location>
</feature>
<proteinExistence type="predicted"/>
<dbReference type="NCBIfam" id="NF040906">
    <property type="entry name" value="GguB"/>
    <property type="match status" value="1"/>
</dbReference>
<evidence type="ECO:0000256" key="8">
    <source>
        <dbReference type="ARBA" id="ARBA00023136"/>
    </source>
</evidence>
<dbReference type="GO" id="GO:0022857">
    <property type="term" value="F:transmembrane transporter activity"/>
    <property type="evidence" value="ECO:0007669"/>
    <property type="project" value="InterPro"/>
</dbReference>
<accession>A0A916Y0E0</accession>
<dbReference type="InterPro" id="IPR001851">
    <property type="entry name" value="ABC_transp_permease"/>
</dbReference>
<evidence type="ECO:0000256" key="6">
    <source>
        <dbReference type="ARBA" id="ARBA00022692"/>
    </source>
</evidence>
<evidence type="ECO:0000256" key="11">
    <source>
        <dbReference type="SAM" id="Phobius"/>
    </source>
</evidence>
<dbReference type="RefSeq" id="WP_188710389.1">
    <property type="nucleotide sequence ID" value="NZ_BMHO01000001.1"/>
</dbReference>
<keyword evidence="7 11" id="KW-1133">Transmembrane helix</keyword>
<keyword evidence="3" id="KW-1003">Cell membrane</keyword>
<reference evidence="12" key="2">
    <citation type="submission" date="2020-09" db="EMBL/GenBank/DDBJ databases">
        <authorList>
            <person name="Sun Q."/>
            <person name="Zhou Y."/>
        </authorList>
    </citation>
    <scope>NUCLEOTIDE SEQUENCE</scope>
    <source>
        <strain evidence="12">CGMCC 1.15152</strain>
    </source>
</reference>
<evidence type="ECO:0000256" key="7">
    <source>
        <dbReference type="ARBA" id="ARBA00022989"/>
    </source>
</evidence>
<organism evidence="12 13">
    <name type="scientific">Microbacterium faecale</name>
    <dbReference type="NCBI Taxonomy" id="1804630"/>
    <lineage>
        <taxon>Bacteria</taxon>
        <taxon>Bacillati</taxon>
        <taxon>Actinomycetota</taxon>
        <taxon>Actinomycetes</taxon>
        <taxon>Micrococcales</taxon>
        <taxon>Microbacteriaceae</taxon>
        <taxon>Microbacterium</taxon>
    </lineage>
</organism>
<evidence type="ECO:0000256" key="9">
    <source>
        <dbReference type="ARBA" id="ARBA00035611"/>
    </source>
</evidence>
<feature type="transmembrane region" description="Helical" evidence="11">
    <location>
        <begin position="99"/>
        <end position="119"/>
    </location>
</feature>
<feature type="transmembrane region" description="Helical" evidence="11">
    <location>
        <begin position="49"/>
        <end position="68"/>
    </location>
</feature>
<evidence type="ECO:0000313" key="12">
    <source>
        <dbReference type="EMBL" id="GGD24993.1"/>
    </source>
</evidence>
<keyword evidence="6 11" id="KW-0812">Transmembrane</keyword>
<name>A0A916Y0E0_9MICO</name>
<feature type="transmembrane region" description="Helical" evidence="11">
    <location>
        <begin position="20"/>
        <end position="42"/>
    </location>
</feature>
<sequence>MSGVLEDAKDLFTRNLRTSGIYIALVALVILFTILTNGTLLAPRNITNLVLQNAHILIMVLGMLMVIVAGHIDLSVGSVLAFASAVSAFLVIKQGMPWWVGLIAAVVIGLIVGAWHGFWVAVVGIPAFIVTLAGMLLFRGLTAVVLGNTSLSPFPAEYKVIANDYAHGLFGTITVGQGEGLKAVPETIDIFTLLIGVVALAGFVVMQVRSRRARVSYDQHVEAMPLFIVKLVVVAAVVLAFTYALSYDRGFPLVLIVLGVLILAYQLITNRTVFGRRVYAVGGNLAAAKLSGVNVMKTNFWLFVHMGLLTGIAAAVFSARSNNSSPGMGEMFELDVIAACFIGGASTTGGIGRVTGAIVGGLVMAVMSNGMSLMGVGQSWQNIIKGCVLLVAVAFDIYNKRRAGASR</sequence>
<comment type="subcellular location">
    <subcellularLocation>
        <location evidence="1">Cell membrane</location>
        <topology evidence="1">Multi-pass membrane protein</topology>
    </subcellularLocation>
</comment>
<evidence type="ECO:0000256" key="2">
    <source>
        <dbReference type="ARBA" id="ARBA00022448"/>
    </source>
</evidence>
<evidence type="ECO:0000256" key="3">
    <source>
        <dbReference type="ARBA" id="ARBA00022475"/>
    </source>
</evidence>
<evidence type="ECO:0000256" key="5">
    <source>
        <dbReference type="ARBA" id="ARBA00022597"/>
    </source>
</evidence>